<dbReference type="Proteomes" id="UP000054937">
    <property type="component" value="Unassembled WGS sequence"/>
</dbReference>
<dbReference type="AlphaFoldDB" id="A0A0V0QJK9"/>
<organism evidence="1 2">
    <name type="scientific">Pseudocohnilembus persalinus</name>
    <name type="common">Ciliate</name>
    <dbReference type="NCBI Taxonomy" id="266149"/>
    <lineage>
        <taxon>Eukaryota</taxon>
        <taxon>Sar</taxon>
        <taxon>Alveolata</taxon>
        <taxon>Ciliophora</taxon>
        <taxon>Intramacronucleata</taxon>
        <taxon>Oligohymenophorea</taxon>
        <taxon>Scuticociliatia</taxon>
        <taxon>Philasterida</taxon>
        <taxon>Pseudocohnilembidae</taxon>
        <taxon>Pseudocohnilembus</taxon>
    </lineage>
</organism>
<dbReference type="Gene3D" id="3.30.710.10">
    <property type="entry name" value="Potassium Channel Kv1.1, Chain A"/>
    <property type="match status" value="1"/>
</dbReference>
<reference evidence="1 2" key="1">
    <citation type="journal article" date="2015" name="Sci. Rep.">
        <title>Genome of the facultative scuticociliatosis pathogen Pseudocohnilembus persalinus provides insight into its virulence through horizontal gene transfer.</title>
        <authorList>
            <person name="Xiong J."/>
            <person name="Wang G."/>
            <person name="Cheng J."/>
            <person name="Tian M."/>
            <person name="Pan X."/>
            <person name="Warren A."/>
            <person name="Jiang C."/>
            <person name="Yuan D."/>
            <person name="Miao W."/>
        </authorList>
    </citation>
    <scope>NUCLEOTIDE SEQUENCE [LARGE SCALE GENOMIC DNA]</scope>
    <source>
        <strain evidence="1">36N120E</strain>
    </source>
</reference>
<comment type="caution">
    <text evidence="1">The sequence shown here is derived from an EMBL/GenBank/DDBJ whole genome shotgun (WGS) entry which is preliminary data.</text>
</comment>
<name>A0A0V0QJK9_PSEPJ</name>
<dbReference type="InParanoid" id="A0A0V0QJK9"/>
<keyword evidence="2" id="KW-1185">Reference proteome</keyword>
<evidence type="ECO:0008006" key="3">
    <source>
        <dbReference type="Google" id="ProtNLM"/>
    </source>
</evidence>
<protein>
    <recommendedName>
        <fullName evidence="3">SKP1 component dimerisation domain-containing protein</fullName>
    </recommendedName>
</protein>
<proteinExistence type="predicted"/>
<accession>A0A0V0QJK9</accession>
<evidence type="ECO:0000313" key="1">
    <source>
        <dbReference type="EMBL" id="KRX02401.1"/>
    </source>
</evidence>
<dbReference type="EMBL" id="LDAU01000155">
    <property type="protein sequence ID" value="KRX02401.1"/>
    <property type="molecule type" value="Genomic_DNA"/>
</dbReference>
<sequence length="184" mass="21346">MEAVNKKLKSNEGVEVEFPSEFGAICKQFDVMDASEPMQVDVSTEILQFIHKFYETLDWKEPKPTITPLQTNDLKKEIGEKCYDLMLPYAYAPNIPKLIPVIEAAFALELQGLQDIAMATAAIEFIFDNVEQGVAEYKKKYNVTITPEEEEEYKKEYEQLWEDEYQRVKMQEEQNNKKDGDNVV</sequence>
<evidence type="ECO:0000313" key="2">
    <source>
        <dbReference type="Proteomes" id="UP000054937"/>
    </source>
</evidence>
<gene>
    <name evidence="1" type="ORF">PPERSA_10018</name>
</gene>
<dbReference type="InterPro" id="IPR011333">
    <property type="entry name" value="SKP1/BTB/POZ_sf"/>
</dbReference>